<accession>A0A8S3R574</accession>
<dbReference type="InterPro" id="IPR000315">
    <property type="entry name" value="Znf_B-box"/>
</dbReference>
<keyword evidence="4" id="KW-1185">Reference proteome</keyword>
<name>A0A8S3R574_MYTED</name>
<dbReference type="Gene3D" id="1.20.5.340">
    <property type="match status" value="1"/>
</dbReference>
<feature type="domain" description="B box-type" evidence="2">
    <location>
        <begin position="59"/>
        <end position="106"/>
    </location>
</feature>
<comment type="caution">
    <text evidence="3">The sequence shown here is derived from an EMBL/GenBank/DDBJ whole genome shotgun (WGS) entry which is preliminary data.</text>
</comment>
<dbReference type="PANTHER" id="PTHR36493">
    <property type="entry name" value="NEUROBLAST DIFFERENTIATION-ASSOCIATED PROTEIN AHNAK-LIKE PROTEIN"/>
    <property type="match status" value="1"/>
</dbReference>
<dbReference type="SUPFAM" id="SSF101898">
    <property type="entry name" value="NHL repeat"/>
    <property type="match status" value="1"/>
</dbReference>
<evidence type="ECO:0000256" key="1">
    <source>
        <dbReference type="PROSITE-ProRule" id="PRU00024"/>
    </source>
</evidence>
<dbReference type="CDD" id="cd19757">
    <property type="entry name" value="Bbox1"/>
    <property type="match status" value="2"/>
</dbReference>
<organism evidence="3 4">
    <name type="scientific">Mytilus edulis</name>
    <name type="common">Blue mussel</name>
    <dbReference type="NCBI Taxonomy" id="6550"/>
    <lineage>
        <taxon>Eukaryota</taxon>
        <taxon>Metazoa</taxon>
        <taxon>Spiralia</taxon>
        <taxon>Lophotrochozoa</taxon>
        <taxon>Mollusca</taxon>
        <taxon>Bivalvia</taxon>
        <taxon>Autobranchia</taxon>
        <taxon>Pteriomorphia</taxon>
        <taxon>Mytilida</taxon>
        <taxon>Mytiloidea</taxon>
        <taxon>Mytilidae</taxon>
        <taxon>Mytilinae</taxon>
        <taxon>Mytilus</taxon>
    </lineage>
</organism>
<dbReference type="OrthoDB" id="6135310at2759"/>
<sequence length="584" mass="66764">MDAGTCDGCNKPLTQTTYCVECTQCFCAGCTKVHTKQNATRSHILLRISPDVSDAPSTKIGRTCEICEEKMEVVSLCASCREMYCTECSERHHLMKATKDHKLCPLKLWDASLVTRPVSSVVQDSTKKESAGKFGGQNISYKHFPNVNVILKQEKDLYKGRIITERPSTAPGETTMTRIRGMTFLQDGRLVVIDSKNKCLKVFKPEWYELLTKKELTDEPRGIAAVSQDEVVITFADKKEVRIYKMDKVNNLWKERGFGIKDKPFSISYSRRSFAIELGEGDDGEIAVTDFNGNITHLVRGQNSSFGQFTGNTIRLVHDNDKKLVFIVNVDGYIHCVDYKGEVKWVNKINTPRGVALHEHTLFKADNKIYQISAINGNMYSLLSDTDRINQPRYIAFQASHDKLAVESKGTEGFLSSSCKLRVKKVELRVKKVELRVKKVELRVIKVELRVKKVELRVTKVELRVTKVELRVTKVELRVTKVELRVTKVELRVTKVELRVTKVELRVTKVELRVTKVELRVKKVELRVTKVELRVKKSSCELQKYCLHRIFRFDSHLINKTCMYPNLVIPVIVGFETVICDTYL</sequence>
<dbReference type="Proteomes" id="UP000683360">
    <property type="component" value="Unassembled WGS sequence"/>
</dbReference>
<evidence type="ECO:0000313" key="3">
    <source>
        <dbReference type="EMBL" id="CAG2203855.1"/>
    </source>
</evidence>
<keyword evidence="1" id="KW-0479">Metal-binding</keyword>
<dbReference type="GO" id="GO:0008270">
    <property type="term" value="F:zinc ion binding"/>
    <property type="evidence" value="ECO:0007669"/>
    <property type="project" value="UniProtKB-KW"/>
</dbReference>
<dbReference type="InterPro" id="IPR011042">
    <property type="entry name" value="6-blade_b-propeller_TolB-like"/>
</dbReference>
<keyword evidence="1" id="KW-0862">Zinc</keyword>
<keyword evidence="1" id="KW-0863">Zinc-finger</keyword>
<dbReference type="Gene3D" id="3.30.160.60">
    <property type="entry name" value="Classic Zinc Finger"/>
    <property type="match status" value="1"/>
</dbReference>
<reference evidence="3" key="1">
    <citation type="submission" date="2021-03" db="EMBL/GenBank/DDBJ databases">
        <authorList>
            <person name="Bekaert M."/>
        </authorList>
    </citation>
    <scope>NUCLEOTIDE SEQUENCE</scope>
</reference>
<proteinExistence type="predicted"/>
<dbReference type="PANTHER" id="PTHR36493:SF3">
    <property type="entry name" value="CHITIN-BINDING TYPE-4 DOMAIN-CONTAINING PROTEIN"/>
    <property type="match status" value="1"/>
</dbReference>
<dbReference type="SUPFAM" id="SSF57997">
    <property type="entry name" value="Tropomyosin"/>
    <property type="match status" value="1"/>
</dbReference>
<evidence type="ECO:0000313" key="4">
    <source>
        <dbReference type="Proteomes" id="UP000683360"/>
    </source>
</evidence>
<dbReference type="Gene3D" id="1.10.287.540">
    <property type="entry name" value="Helix hairpin bin"/>
    <property type="match status" value="1"/>
</dbReference>
<dbReference type="PROSITE" id="PS50119">
    <property type="entry name" value="ZF_BBOX"/>
    <property type="match status" value="1"/>
</dbReference>
<dbReference type="EMBL" id="CAJPWZ010000931">
    <property type="protein sequence ID" value="CAG2203855.1"/>
    <property type="molecule type" value="Genomic_DNA"/>
</dbReference>
<dbReference type="Gene3D" id="2.120.10.30">
    <property type="entry name" value="TolB, C-terminal domain"/>
    <property type="match status" value="1"/>
</dbReference>
<evidence type="ECO:0000259" key="2">
    <source>
        <dbReference type="PROSITE" id="PS50119"/>
    </source>
</evidence>
<dbReference type="SMART" id="SM00336">
    <property type="entry name" value="BBOX"/>
    <property type="match status" value="2"/>
</dbReference>
<gene>
    <name evidence="3" type="ORF">MEDL_18324</name>
</gene>
<dbReference type="AlphaFoldDB" id="A0A8S3R574"/>
<protein>
    <recommendedName>
        <fullName evidence="2">B box-type domain-containing protein</fullName>
    </recommendedName>
</protein>